<evidence type="ECO:0000256" key="10">
    <source>
        <dbReference type="SAM" id="MobiDB-lite"/>
    </source>
</evidence>
<keyword evidence="12" id="KW-1185">Reference proteome</keyword>
<evidence type="ECO:0000256" key="1">
    <source>
        <dbReference type="ARBA" id="ARBA00004286"/>
    </source>
</evidence>
<dbReference type="EMBL" id="VZTB01004263">
    <property type="protein sequence ID" value="NXA74430.1"/>
    <property type="molecule type" value="Genomic_DNA"/>
</dbReference>
<dbReference type="GO" id="GO:0005730">
    <property type="term" value="C:nucleolus"/>
    <property type="evidence" value="ECO:0007669"/>
    <property type="project" value="UniProtKB-SubCell"/>
</dbReference>
<evidence type="ECO:0000256" key="6">
    <source>
        <dbReference type="ARBA" id="ARBA00022934"/>
    </source>
</evidence>
<evidence type="ECO:0000256" key="9">
    <source>
        <dbReference type="ARBA" id="ARBA00093307"/>
    </source>
</evidence>
<dbReference type="InterPro" id="IPR026570">
    <property type="entry name" value="CCDC86"/>
</dbReference>
<gene>
    <name evidence="11" type="primary">Ccdc86</name>
    <name evidence="11" type="ORF">THRLUD_R03836</name>
</gene>
<organism evidence="11 12">
    <name type="scientific">Thryothorus ludovicianus</name>
    <name type="common">Carolina wren</name>
    <name type="synonym">Sylvia ludoviciana</name>
    <dbReference type="NCBI Taxonomy" id="74200"/>
    <lineage>
        <taxon>Eukaryota</taxon>
        <taxon>Metazoa</taxon>
        <taxon>Chordata</taxon>
        <taxon>Craniata</taxon>
        <taxon>Vertebrata</taxon>
        <taxon>Euteleostomi</taxon>
        <taxon>Archelosauria</taxon>
        <taxon>Archosauria</taxon>
        <taxon>Dinosauria</taxon>
        <taxon>Saurischia</taxon>
        <taxon>Theropoda</taxon>
        <taxon>Coelurosauria</taxon>
        <taxon>Aves</taxon>
        <taxon>Neognathae</taxon>
        <taxon>Neoaves</taxon>
        <taxon>Telluraves</taxon>
        <taxon>Australaves</taxon>
        <taxon>Passeriformes</taxon>
        <taxon>Certhiidae</taxon>
        <taxon>Troglodytinae</taxon>
        <taxon>Thryothorus</taxon>
    </lineage>
</organism>
<accession>A0A7K7Y9A7</accession>
<name>A0A7K7Y9A7_THRLU</name>
<evidence type="ECO:0000256" key="5">
    <source>
        <dbReference type="ARBA" id="ARBA00022553"/>
    </source>
</evidence>
<protein>
    <recommendedName>
        <fullName evidence="3">Coiled-coil domain-containing protein 86</fullName>
    </recommendedName>
</protein>
<proteinExistence type="predicted"/>
<dbReference type="GO" id="GO:0005694">
    <property type="term" value="C:chromosome"/>
    <property type="evidence" value="ECO:0007669"/>
    <property type="project" value="UniProtKB-SubCell"/>
</dbReference>
<feature type="non-terminal residue" evidence="11">
    <location>
        <position position="104"/>
    </location>
</feature>
<dbReference type="PANTHER" id="PTHR13557:SF1">
    <property type="entry name" value="COILED-COIL DOMAIN-CONTAINING PROTEIN 86"/>
    <property type="match status" value="1"/>
</dbReference>
<dbReference type="PANTHER" id="PTHR13557">
    <property type="entry name" value="COILED-COIL DOMAIN-CONTAINING PROTEIN 86"/>
    <property type="match status" value="1"/>
</dbReference>
<keyword evidence="8" id="KW-0539">Nucleus</keyword>
<evidence type="ECO:0000313" key="11">
    <source>
        <dbReference type="EMBL" id="NXA74430.1"/>
    </source>
</evidence>
<feature type="region of interest" description="Disordered" evidence="10">
    <location>
        <begin position="33"/>
        <end position="52"/>
    </location>
</feature>
<evidence type="ECO:0000256" key="8">
    <source>
        <dbReference type="ARBA" id="ARBA00023242"/>
    </source>
</evidence>
<evidence type="ECO:0000313" key="12">
    <source>
        <dbReference type="Proteomes" id="UP000558509"/>
    </source>
</evidence>
<evidence type="ECO:0000256" key="3">
    <source>
        <dbReference type="ARBA" id="ARBA00016738"/>
    </source>
</evidence>
<keyword evidence="7" id="KW-0175">Coiled coil</keyword>
<comment type="subcellular location">
    <subcellularLocation>
        <location evidence="1">Chromosome</location>
    </subcellularLocation>
    <subcellularLocation>
        <location evidence="2">Nucleus</location>
        <location evidence="2">Nucleolus</location>
    </subcellularLocation>
</comment>
<sequence length="104" mass="12732">MIQDKALRTSWSRKMKERQEKKLVRDLARQLEEAKQREKEEKKRRREENLKRRLENERKAEIVQVIRNPLKLKRAKKKQLRRVEKRDTLALLQKMPVRCSAATE</sequence>
<keyword evidence="4" id="KW-0158">Chromosome</keyword>
<evidence type="ECO:0000256" key="4">
    <source>
        <dbReference type="ARBA" id="ARBA00022454"/>
    </source>
</evidence>
<comment type="caution">
    <text evidence="11">The sequence shown here is derived from an EMBL/GenBank/DDBJ whole genome shotgun (WGS) entry which is preliminary data.</text>
</comment>
<evidence type="ECO:0000256" key="2">
    <source>
        <dbReference type="ARBA" id="ARBA00004604"/>
    </source>
</evidence>
<dbReference type="AlphaFoldDB" id="A0A7K7Y9A7"/>
<comment type="function">
    <text evidence="9">Required for proper chromosome segregation during mitosis and error-free mitotic progression.</text>
</comment>
<keyword evidence="5" id="KW-0597">Phosphoprotein</keyword>
<feature type="non-terminal residue" evidence="11">
    <location>
        <position position="1"/>
    </location>
</feature>
<reference evidence="11 12" key="1">
    <citation type="submission" date="2019-09" db="EMBL/GenBank/DDBJ databases">
        <title>Bird 10,000 Genomes (B10K) Project - Family phase.</title>
        <authorList>
            <person name="Zhang G."/>
        </authorList>
    </citation>
    <scope>NUCLEOTIDE SEQUENCE [LARGE SCALE GENOMIC DNA]</scope>
    <source>
        <strain evidence="11">B10K-DU-001-68</strain>
        <tissue evidence="11">Muscle</tissue>
    </source>
</reference>
<evidence type="ECO:0000256" key="7">
    <source>
        <dbReference type="ARBA" id="ARBA00023054"/>
    </source>
</evidence>
<feature type="region of interest" description="Disordered" evidence="10">
    <location>
        <begin position="1"/>
        <end position="23"/>
    </location>
</feature>
<dbReference type="Proteomes" id="UP000558509">
    <property type="component" value="Unassembled WGS sequence"/>
</dbReference>
<keyword evidence="6" id="KW-0164">Citrullination</keyword>